<keyword evidence="2" id="KW-0285">Flavoprotein</keyword>
<dbReference type="Proteomes" id="UP000198588">
    <property type="component" value="Unassembled WGS sequence"/>
</dbReference>
<dbReference type="EMBL" id="FMXM01000015">
    <property type="protein sequence ID" value="SDA91520.1"/>
    <property type="molecule type" value="Genomic_DNA"/>
</dbReference>
<dbReference type="GO" id="GO:0016709">
    <property type="term" value="F:oxidoreductase activity, acting on paired donors, with incorporation or reduction of molecular oxygen, NAD(P)H as one donor, and incorporation of one atom of oxygen"/>
    <property type="evidence" value="ECO:0007669"/>
    <property type="project" value="UniProtKB-ARBA"/>
</dbReference>
<sequence>MNALPSHPEIVIVGAGPSGLALAAELRRQGATPLVLDRQAEGANTSRAAVVHARTLEVLAPLGATAALLAEGVKVPIFRIHDRDKVLMEVDFSGLDTPYPFTIMCPQNRTEGILLERLRAFGGEVERPVDVVAVNVRGNGVDLAIKRDGKAEQQIQTNWLIGCDGAHSVVRAAAGVAFEGGAYEESFVLADVRMNWPLSRDEVSLFFSPAGLVVVAPLPDEGYRIVATIDTAPEHPDIAFLQRILDTRGPQSAGSTIQEIVWSSRFHLQHRVTATPRVGHILLCGDAAHVHSPAGGQGMNTGIQDAVSLVQPLLEAVGSSATTSLDAWAARRHEIALDVVTMTDRMTRAATLKSAPARLLRNTALAIAGHIPGMPAKLARLLAELDNR</sequence>
<dbReference type="OrthoDB" id="9791689at2"/>
<organism evidence="5 6">
    <name type="scientific">Mesorhizobium qingshengii</name>
    <dbReference type="NCBI Taxonomy" id="1165689"/>
    <lineage>
        <taxon>Bacteria</taxon>
        <taxon>Pseudomonadati</taxon>
        <taxon>Pseudomonadota</taxon>
        <taxon>Alphaproteobacteria</taxon>
        <taxon>Hyphomicrobiales</taxon>
        <taxon>Phyllobacteriaceae</taxon>
        <taxon>Mesorhizobium</taxon>
    </lineage>
</organism>
<gene>
    <name evidence="5" type="ORF">SAMN02927914_04533</name>
</gene>
<accession>A0A1G5ZAR2</accession>
<dbReference type="InterPro" id="IPR036188">
    <property type="entry name" value="FAD/NAD-bd_sf"/>
</dbReference>
<evidence type="ECO:0000313" key="5">
    <source>
        <dbReference type="EMBL" id="SDA91520.1"/>
    </source>
</evidence>
<dbReference type="PANTHER" id="PTHR43004">
    <property type="entry name" value="TRK SYSTEM POTASSIUM UPTAKE PROTEIN"/>
    <property type="match status" value="1"/>
</dbReference>
<dbReference type="SUPFAM" id="SSF51905">
    <property type="entry name" value="FAD/NAD(P)-binding domain"/>
    <property type="match status" value="1"/>
</dbReference>
<keyword evidence="3" id="KW-0274">FAD</keyword>
<dbReference type="PRINTS" id="PR00420">
    <property type="entry name" value="RNGMNOXGNASE"/>
</dbReference>
<proteinExistence type="predicted"/>
<dbReference type="PANTHER" id="PTHR43004:SF19">
    <property type="entry name" value="BINDING MONOOXYGENASE, PUTATIVE (JCVI)-RELATED"/>
    <property type="match status" value="1"/>
</dbReference>
<dbReference type="InterPro" id="IPR002938">
    <property type="entry name" value="FAD-bd"/>
</dbReference>
<dbReference type="InterPro" id="IPR050641">
    <property type="entry name" value="RIFMO-like"/>
</dbReference>
<evidence type="ECO:0000256" key="3">
    <source>
        <dbReference type="ARBA" id="ARBA00022827"/>
    </source>
</evidence>
<evidence type="ECO:0000256" key="2">
    <source>
        <dbReference type="ARBA" id="ARBA00022630"/>
    </source>
</evidence>
<dbReference type="RefSeq" id="WP_091582423.1">
    <property type="nucleotide sequence ID" value="NZ_FMXM01000015.1"/>
</dbReference>
<dbReference type="STRING" id="1165689.SAMN02927914_04533"/>
<evidence type="ECO:0000256" key="1">
    <source>
        <dbReference type="ARBA" id="ARBA00001974"/>
    </source>
</evidence>
<reference evidence="5 6" key="1">
    <citation type="submission" date="2016-10" db="EMBL/GenBank/DDBJ databases">
        <authorList>
            <person name="de Groot N.N."/>
        </authorList>
    </citation>
    <scope>NUCLEOTIDE SEQUENCE [LARGE SCALE GENOMIC DNA]</scope>
    <source>
        <strain evidence="5 6">CGMCC 1.12097</strain>
    </source>
</reference>
<evidence type="ECO:0000313" key="6">
    <source>
        <dbReference type="Proteomes" id="UP000198588"/>
    </source>
</evidence>
<dbReference type="Pfam" id="PF01494">
    <property type="entry name" value="FAD_binding_3"/>
    <property type="match status" value="1"/>
</dbReference>
<dbReference type="GO" id="GO:0071949">
    <property type="term" value="F:FAD binding"/>
    <property type="evidence" value="ECO:0007669"/>
    <property type="project" value="InterPro"/>
</dbReference>
<dbReference type="AlphaFoldDB" id="A0A1G5ZAR2"/>
<dbReference type="Gene3D" id="3.50.50.60">
    <property type="entry name" value="FAD/NAD(P)-binding domain"/>
    <property type="match status" value="1"/>
</dbReference>
<comment type="cofactor">
    <cofactor evidence="1">
        <name>FAD</name>
        <dbReference type="ChEBI" id="CHEBI:57692"/>
    </cofactor>
</comment>
<evidence type="ECO:0000259" key="4">
    <source>
        <dbReference type="Pfam" id="PF01494"/>
    </source>
</evidence>
<protein>
    <submittedName>
        <fullName evidence="5">2-polyprenyl-6-methoxyphenol hydroxylase</fullName>
    </submittedName>
</protein>
<feature type="domain" description="FAD-binding" evidence="4">
    <location>
        <begin position="9"/>
        <end position="341"/>
    </location>
</feature>
<dbReference type="Gene3D" id="3.30.70.2450">
    <property type="match status" value="1"/>
</dbReference>
<name>A0A1G5ZAR2_9HYPH</name>